<sequence>MKKGEKIMEISFVVPIFNEEENISLLVEKLELAVKEKYSEYEFILVDDGSTDKSKEILEKLSKDKKYLKPIFFKKNCGQSAALSAGFKYCNGDIVVSMDGDLQTNPKDISLLIPYLKEYDMVNGMRATRQDGFYRKLASLVGNSFRNFITKDNIRDTGCPLKVFKKEVVKSFYLYKGMHRFLPTLAKINGFSVIEIAVPHYDRIYGKSKYTTFNRLFVGFEDVFAVRWMKKRRINYEIADKKNY</sequence>
<keyword evidence="5" id="KW-0448">Lipopolysaccharide biosynthesis</keyword>
<proteinExistence type="predicted"/>
<evidence type="ECO:0000256" key="7">
    <source>
        <dbReference type="ARBA" id="ARBA00023136"/>
    </source>
</evidence>
<keyword evidence="4" id="KW-0812">Transmembrane</keyword>
<accession>U2QC78</accession>
<dbReference type="AlphaFoldDB" id="U2QC78"/>
<comment type="caution">
    <text evidence="9">The sequence shown here is derived from an EMBL/GenBank/DDBJ whole genome shotgun (WGS) entry which is preliminary data.</text>
</comment>
<evidence type="ECO:0000256" key="3">
    <source>
        <dbReference type="ARBA" id="ARBA00022679"/>
    </source>
</evidence>
<dbReference type="GO" id="GO:0005886">
    <property type="term" value="C:plasma membrane"/>
    <property type="evidence" value="ECO:0007669"/>
    <property type="project" value="TreeGrafter"/>
</dbReference>
<gene>
    <name evidence="9" type="ORF">HMPREF9015_00241</name>
</gene>
<dbReference type="PANTHER" id="PTHR48090">
    <property type="entry name" value="UNDECAPRENYL-PHOSPHATE 4-DEOXY-4-FORMAMIDO-L-ARABINOSE TRANSFERASE-RELATED"/>
    <property type="match status" value="1"/>
</dbReference>
<dbReference type="Pfam" id="PF00535">
    <property type="entry name" value="Glycos_transf_2"/>
    <property type="match status" value="1"/>
</dbReference>
<evidence type="ECO:0000256" key="5">
    <source>
        <dbReference type="ARBA" id="ARBA00022985"/>
    </source>
</evidence>
<dbReference type="CDD" id="cd04187">
    <property type="entry name" value="DPM1_like_bac"/>
    <property type="match status" value="1"/>
</dbReference>
<evidence type="ECO:0000313" key="10">
    <source>
        <dbReference type="Proteomes" id="UP000016626"/>
    </source>
</evidence>
<reference evidence="9 10" key="1">
    <citation type="submission" date="2013-06" db="EMBL/GenBank/DDBJ databases">
        <authorList>
            <person name="Weinstock G."/>
            <person name="Sodergren E."/>
            <person name="Lobos E.A."/>
            <person name="Fulton L."/>
            <person name="Fulton R."/>
            <person name="Courtney L."/>
            <person name="Fronick C."/>
            <person name="O'Laughlin M."/>
            <person name="Godfrey J."/>
            <person name="Wilson R.M."/>
            <person name="Miner T."/>
            <person name="Farmer C."/>
            <person name="Delehaunty K."/>
            <person name="Cordes M."/>
            <person name="Minx P."/>
            <person name="Tomlinson C."/>
            <person name="Chen J."/>
            <person name="Wollam A."/>
            <person name="Pepin K.H."/>
            <person name="Bhonagiri V."/>
            <person name="Zhang X."/>
            <person name="Warren W."/>
            <person name="Mitreva M."/>
            <person name="Mardis E.R."/>
            <person name="Wilson R.K."/>
        </authorList>
    </citation>
    <scope>NUCLEOTIDE SEQUENCE [LARGE SCALE GENOMIC DNA]</scope>
    <source>
        <strain evidence="9 10">F0279</strain>
    </source>
</reference>
<dbReference type="GO" id="GO:0099621">
    <property type="term" value="F:undecaprenyl-phosphate 4-deoxy-4-formamido-L-arabinose transferase activity"/>
    <property type="evidence" value="ECO:0007669"/>
    <property type="project" value="TreeGrafter"/>
</dbReference>
<protein>
    <submittedName>
        <fullName evidence="9">Glycosyltransferase, group 2 family protein</fullName>
    </submittedName>
</protein>
<evidence type="ECO:0000256" key="2">
    <source>
        <dbReference type="ARBA" id="ARBA00022676"/>
    </source>
</evidence>
<dbReference type="Gene3D" id="3.90.550.10">
    <property type="entry name" value="Spore Coat Polysaccharide Biosynthesis Protein SpsA, Chain A"/>
    <property type="match status" value="1"/>
</dbReference>
<keyword evidence="3 9" id="KW-0808">Transferase</keyword>
<evidence type="ECO:0000256" key="4">
    <source>
        <dbReference type="ARBA" id="ARBA00022692"/>
    </source>
</evidence>
<keyword evidence="2" id="KW-0328">Glycosyltransferase</keyword>
<feature type="domain" description="Glycosyltransferase 2-like" evidence="8">
    <location>
        <begin position="11"/>
        <end position="170"/>
    </location>
</feature>
<dbReference type="InterPro" id="IPR001173">
    <property type="entry name" value="Glyco_trans_2-like"/>
</dbReference>
<dbReference type="GO" id="GO:0009103">
    <property type="term" value="P:lipopolysaccharide biosynthetic process"/>
    <property type="evidence" value="ECO:0007669"/>
    <property type="project" value="UniProtKB-KW"/>
</dbReference>
<dbReference type="Proteomes" id="UP000016626">
    <property type="component" value="Unassembled WGS sequence"/>
</dbReference>
<dbReference type="PANTHER" id="PTHR48090:SF3">
    <property type="entry name" value="UNDECAPRENYL-PHOSPHATE 4-DEOXY-4-FORMAMIDO-L-ARABINOSE TRANSFERASE"/>
    <property type="match status" value="1"/>
</dbReference>
<dbReference type="PATRIC" id="fig|888055.3.peg.236"/>
<dbReference type="EMBL" id="AWVM01000012">
    <property type="protein sequence ID" value="ERK54016.1"/>
    <property type="molecule type" value="Genomic_DNA"/>
</dbReference>
<keyword evidence="6" id="KW-1133">Transmembrane helix</keyword>
<evidence type="ECO:0000313" key="9">
    <source>
        <dbReference type="EMBL" id="ERK54016.1"/>
    </source>
</evidence>
<name>U2QC78_LEPWF</name>
<dbReference type="HOGENOM" id="CLU_033536_11_0_0"/>
<dbReference type="eggNOG" id="COG0463">
    <property type="taxonomic scope" value="Bacteria"/>
</dbReference>
<dbReference type="InterPro" id="IPR029044">
    <property type="entry name" value="Nucleotide-diphossugar_trans"/>
</dbReference>
<evidence type="ECO:0000256" key="6">
    <source>
        <dbReference type="ARBA" id="ARBA00022989"/>
    </source>
</evidence>
<dbReference type="InterPro" id="IPR050256">
    <property type="entry name" value="Glycosyltransferase_2"/>
</dbReference>
<dbReference type="SUPFAM" id="SSF53448">
    <property type="entry name" value="Nucleotide-diphospho-sugar transferases"/>
    <property type="match status" value="1"/>
</dbReference>
<keyword evidence="7" id="KW-0472">Membrane</keyword>
<keyword evidence="1" id="KW-1003">Cell membrane</keyword>
<evidence type="ECO:0000259" key="8">
    <source>
        <dbReference type="Pfam" id="PF00535"/>
    </source>
</evidence>
<organism evidence="9 10">
    <name type="scientific">Leptotrichia wadei (strain F0279)</name>
    <dbReference type="NCBI Taxonomy" id="888055"/>
    <lineage>
        <taxon>Bacteria</taxon>
        <taxon>Fusobacteriati</taxon>
        <taxon>Fusobacteriota</taxon>
        <taxon>Fusobacteriia</taxon>
        <taxon>Fusobacteriales</taxon>
        <taxon>Leptotrichiaceae</taxon>
        <taxon>Leptotrichia</taxon>
    </lineage>
</organism>
<evidence type="ECO:0000256" key="1">
    <source>
        <dbReference type="ARBA" id="ARBA00022475"/>
    </source>
</evidence>